<dbReference type="HOGENOM" id="CLU_140276_0_0_9"/>
<sequence>MYIFATFELCIHTELLLTALEMEGVPRQRVMAVPLDQRREPGALFDSLHKADGFAMMDASAILGTCLMLLGSIYGYMLAWGPIIWGIIGALTGIAIGFGLKWLYLRRIGFGTRNITSEVVLLIDCPEQKCETVEKLLWEHMALGVAKLAQEKPESNAADKR</sequence>
<keyword evidence="1" id="KW-0472">Membrane</keyword>
<dbReference type="RefSeq" id="WP_014370090.1">
    <property type="nucleotide sequence ID" value="NC_016935.1"/>
</dbReference>
<keyword evidence="1" id="KW-0812">Transmembrane</keyword>
<proteinExistence type="predicted"/>
<dbReference type="KEGG" id="pmq:PM3016_3130"/>
<dbReference type="Proteomes" id="UP000007523">
    <property type="component" value="Chromosome"/>
</dbReference>
<gene>
    <name evidence="2" type="ORF">PM3016_3130</name>
</gene>
<feature type="transmembrane region" description="Helical" evidence="1">
    <location>
        <begin position="83"/>
        <end position="104"/>
    </location>
</feature>
<evidence type="ECO:0000256" key="1">
    <source>
        <dbReference type="SAM" id="Phobius"/>
    </source>
</evidence>
<dbReference type="EMBL" id="CP003235">
    <property type="protein sequence ID" value="AFC29987.1"/>
    <property type="molecule type" value="Genomic_DNA"/>
</dbReference>
<keyword evidence="1" id="KW-1133">Transmembrane helix</keyword>
<feature type="transmembrane region" description="Helical" evidence="1">
    <location>
        <begin position="59"/>
        <end position="77"/>
    </location>
</feature>
<dbReference type="STRING" id="1116391.PM3016_3130"/>
<evidence type="ECO:0000313" key="2">
    <source>
        <dbReference type="EMBL" id="AFC29987.1"/>
    </source>
</evidence>
<protein>
    <submittedName>
        <fullName evidence="2">Uncharacterized protein</fullName>
    </submittedName>
</protein>
<dbReference type="AlphaFoldDB" id="H6ND26"/>
<name>H6ND26_9BACL</name>
<keyword evidence="3" id="KW-1185">Reference proteome</keyword>
<reference evidence="2 3" key="1">
    <citation type="journal article" date="2012" name="J. Bacteriol.">
        <title>Complete Genome Sequence of Paenibacillus mucilaginosus 3016, a Bacterium Functional as Microbial Fertilizer.</title>
        <authorList>
            <person name="Ma M."/>
            <person name="Wang Z."/>
            <person name="Li L."/>
            <person name="Jiang X."/>
            <person name="Guan D."/>
            <person name="Cao F."/>
            <person name="Chen H."/>
            <person name="Wang X."/>
            <person name="Shen D."/>
            <person name="Du B."/>
            <person name="Li J."/>
        </authorList>
    </citation>
    <scope>NUCLEOTIDE SEQUENCE [LARGE SCALE GENOMIC DNA]</scope>
    <source>
        <strain evidence="2 3">3016</strain>
    </source>
</reference>
<accession>H6ND26</accession>
<organism evidence="2 3">
    <name type="scientific">Paenibacillus mucilaginosus 3016</name>
    <dbReference type="NCBI Taxonomy" id="1116391"/>
    <lineage>
        <taxon>Bacteria</taxon>
        <taxon>Bacillati</taxon>
        <taxon>Bacillota</taxon>
        <taxon>Bacilli</taxon>
        <taxon>Bacillales</taxon>
        <taxon>Paenibacillaceae</taxon>
        <taxon>Paenibacillus</taxon>
    </lineage>
</organism>
<evidence type="ECO:0000313" key="3">
    <source>
        <dbReference type="Proteomes" id="UP000007523"/>
    </source>
</evidence>